<feature type="transmembrane region" description="Helical" evidence="9">
    <location>
        <begin position="274"/>
        <end position="293"/>
    </location>
</feature>
<dbReference type="GO" id="GO:0090314">
    <property type="term" value="P:positive regulation of protein targeting to membrane"/>
    <property type="evidence" value="ECO:0007669"/>
    <property type="project" value="UniProtKB-UniRule"/>
</dbReference>
<dbReference type="PANTHER" id="PTHR16501">
    <property type="entry name" value="TRANSPORT AND GOLGI ORGANIZATION PROTEIN 11"/>
    <property type="match status" value="1"/>
</dbReference>
<evidence type="ECO:0000313" key="12">
    <source>
        <dbReference type="EMBL" id="GAV03516.1"/>
    </source>
</evidence>
<evidence type="ECO:0000256" key="2">
    <source>
        <dbReference type="ARBA" id="ARBA00022692"/>
    </source>
</evidence>
<protein>
    <recommendedName>
        <fullName evidence="9">Mitochondrial fission factor</fullName>
    </recommendedName>
</protein>
<dbReference type="EMBL" id="BDGG01000009">
    <property type="protein sequence ID" value="GAV03516.1"/>
    <property type="molecule type" value="Genomic_DNA"/>
</dbReference>
<gene>
    <name evidence="12" type="primary">RvY_13925-1</name>
    <name evidence="12" type="synonym">RvY_13925.1</name>
    <name evidence="12" type="ORF">RvY_13925</name>
</gene>
<keyword evidence="4 9" id="KW-1133">Transmembrane helix</keyword>
<evidence type="ECO:0000256" key="9">
    <source>
        <dbReference type="RuleBase" id="RU368040"/>
    </source>
</evidence>
<evidence type="ECO:0000313" key="13">
    <source>
        <dbReference type="Proteomes" id="UP000186922"/>
    </source>
</evidence>
<comment type="subcellular location">
    <subcellularLocation>
        <location evidence="9">Mitochondrion outer membrane</location>
        <topology evidence="9">Single-pass type IV membrane protein</topology>
    </subcellularLocation>
    <subcellularLocation>
        <location evidence="9">Peroxisome</location>
    </subcellularLocation>
</comment>
<dbReference type="InterPro" id="IPR008518">
    <property type="entry name" value="Mff/Tango-11"/>
</dbReference>
<dbReference type="Proteomes" id="UP000186922">
    <property type="component" value="Unassembled WGS sequence"/>
</dbReference>
<sequence>MIDQAEDMDGMGMERDNLARGDGTLARDRLPSVGRSAFQNGVGESAGDDYKTSHYRANTRANNHGPLARDSQPLVPPSQFSQDISRQMRVPEQIRPYYEEDPYAFASEFGARQGDTSRQMTVPDRILVAGNDQHVGLRENRPRESELDDMLYSFRTEPTVTVQTPPRTLTVSQHTFPTSSLKDVAALSHTSNVPSFADQANMEQALALQADVNMSSVGQSSSKNLVLRSAGGPLSQNGIRSGLPDTPATRLVVDLYKRVETLERENYHRYLREMVGYAVIFGYLALKTVSVFLKR</sequence>
<keyword evidence="7 9" id="KW-0472">Membrane</keyword>
<evidence type="ECO:0000256" key="4">
    <source>
        <dbReference type="ARBA" id="ARBA00022989"/>
    </source>
</evidence>
<name>A0A1D1VRP0_RAMVA</name>
<evidence type="ECO:0000256" key="3">
    <source>
        <dbReference type="ARBA" id="ARBA00022787"/>
    </source>
</evidence>
<evidence type="ECO:0000256" key="8">
    <source>
        <dbReference type="ARBA" id="ARBA00023140"/>
    </source>
</evidence>
<evidence type="ECO:0000256" key="10">
    <source>
        <dbReference type="SAM" id="MobiDB-lite"/>
    </source>
</evidence>
<organism evidence="12 13">
    <name type="scientific">Ramazzottius varieornatus</name>
    <name type="common">Water bear</name>
    <name type="synonym">Tardigrade</name>
    <dbReference type="NCBI Taxonomy" id="947166"/>
    <lineage>
        <taxon>Eukaryota</taxon>
        <taxon>Metazoa</taxon>
        <taxon>Ecdysozoa</taxon>
        <taxon>Tardigrada</taxon>
        <taxon>Eutardigrada</taxon>
        <taxon>Parachela</taxon>
        <taxon>Hypsibioidea</taxon>
        <taxon>Ramazzottiidae</taxon>
        <taxon>Ramazzottius</taxon>
    </lineage>
</organism>
<reference evidence="12 13" key="1">
    <citation type="journal article" date="2016" name="Nat. Commun.">
        <title>Extremotolerant tardigrade genome and improved radiotolerance of human cultured cells by tardigrade-unique protein.</title>
        <authorList>
            <person name="Hashimoto T."/>
            <person name="Horikawa D.D."/>
            <person name="Saito Y."/>
            <person name="Kuwahara H."/>
            <person name="Kozuka-Hata H."/>
            <person name="Shin-I T."/>
            <person name="Minakuchi Y."/>
            <person name="Ohishi K."/>
            <person name="Motoyama A."/>
            <person name="Aizu T."/>
            <person name="Enomoto A."/>
            <person name="Kondo K."/>
            <person name="Tanaka S."/>
            <person name="Hara Y."/>
            <person name="Koshikawa S."/>
            <person name="Sagara H."/>
            <person name="Miura T."/>
            <person name="Yokobori S."/>
            <person name="Miyagawa K."/>
            <person name="Suzuki Y."/>
            <person name="Kubo T."/>
            <person name="Oyama M."/>
            <person name="Kohara Y."/>
            <person name="Fujiyama A."/>
            <person name="Arakawa K."/>
            <person name="Katayama T."/>
            <person name="Toyoda A."/>
            <person name="Kunieda T."/>
        </authorList>
    </citation>
    <scope>NUCLEOTIDE SEQUENCE [LARGE SCALE GENOMIC DNA]</scope>
    <source>
        <strain evidence="12 13">YOKOZUNA-1</strain>
    </source>
</reference>
<evidence type="ECO:0000256" key="1">
    <source>
        <dbReference type="ARBA" id="ARBA00009806"/>
    </source>
</evidence>
<dbReference type="GO" id="GO:0005777">
    <property type="term" value="C:peroxisome"/>
    <property type="evidence" value="ECO:0007669"/>
    <property type="project" value="UniProtKB-SubCell"/>
</dbReference>
<feature type="domain" description="Mff-like" evidence="11">
    <location>
        <begin position="79"/>
        <end position="224"/>
    </location>
</feature>
<dbReference type="GO" id="GO:0005741">
    <property type="term" value="C:mitochondrial outer membrane"/>
    <property type="evidence" value="ECO:0007669"/>
    <property type="project" value="UniProtKB-SubCell"/>
</dbReference>
<comment type="similarity">
    <text evidence="1 9">Belongs to the Tango11 family.</text>
</comment>
<evidence type="ECO:0000256" key="6">
    <source>
        <dbReference type="ARBA" id="ARBA00023128"/>
    </source>
</evidence>
<dbReference type="GO" id="GO:0000266">
    <property type="term" value="P:mitochondrial fission"/>
    <property type="evidence" value="ECO:0007669"/>
    <property type="project" value="UniProtKB-UniRule"/>
</dbReference>
<dbReference type="InterPro" id="IPR039433">
    <property type="entry name" value="Mff-like_dom"/>
</dbReference>
<keyword evidence="13" id="KW-1185">Reference proteome</keyword>
<keyword evidence="6 9" id="KW-0496">Mitochondrion</keyword>
<feature type="region of interest" description="Disordered" evidence="10">
    <location>
        <begin position="1"/>
        <end position="84"/>
    </location>
</feature>
<dbReference type="PANTHER" id="PTHR16501:SF6">
    <property type="entry name" value="TRANSPORT AND GOLGI ORGANIZATION PROTEIN 11"/>
    <property type="match status" value="1"/>
</dbReference>
<dbReference type="GO" id="GO:0090141">
    <property type="term" value="P:positive regulation of mitochondrial fission"/>
    <property type="evidence" value="ECO:0007669"/>
    <property type="project" value="UniProtKB-UniRule"/>
</dbReference>
<evidence type="ECO:0000259" key="11">
    <source>
        <dbReference type="Pfam" id="PF05644"/>
    </source>
</evidence>
<evidence type="ECO:0000256" key="7">
    <source>
        <dbReference type="ARBA" id="ARBA00023136"/>
    </source>
</evidence>
<keyword evidence="8 9" id="KW-0576">Peroxisome</keyword>
<dbReference type="Pfam" id="PF05644">
    <property type="entry name" value="Miff"/>
    <property type="match status" value="1"/>
</dbReference>
<comment type="function">
    <text evidence="9">Plays a role in mitochondrial and peroxisomal fission. Promotes the recruitment and association of the fission mediator dynamin-related protein 1 (DNM1L) to the mitochondrial surface.</text>
</comment>
<comment type="caution">
    <text evidence="12">The sequence shown here is derived from an EMBL/GenBank/DDBJ whole genome shotgun (WGS) entry which is preliminary data.</text>
</comment>
<feature type="compositionally biased region" description="Basic and acidic residues" evidence="10">
    <location>
        <begin position="12"/>
        <end position="30"/>
    </location>
</feature>
<keyword evidence="2 9" id="KW-0812">Transmembrane</keyword>
<dbReference type="OrthoDB" id="5986838at2759"/>
<dbReference type="AlphaFoldDB" id="A0A1D1VRP0"/>
<accession>A0A1D1VRP0</accession>
<dbReference type="GO" id="GO:0006626">
    <property type="term" value="P:protein targeting to mitochondrion"/>
    <property type="evidence" value="ECO:0007669"/>
    <property type="project" value="TreeGrafter"/>
</dbReference>
<dbReference type="STRING" id="947166.A0A1D1VRP0"/>
<evidence type="ECO:0000256" key="5">
    <source>
        <dbReference type="ARBA" id="ARBA00023054"/>
    </source>
</evidence>
<keyword evidence="5" id="KW-0175">Coiled coil</keyword>
<proteinExistence type="inferred from homology"/>
<keyword evidence="3 9" id="KW-1000">Mitochondrion outer membrane</keyword>